<dbReference type="EMBL" id="CP069102">
    <property type="protein sequence ID" value="QSS50630.1"/>
    <property type="molecule type" value="Genomic_DNA"/>
</dbReference>
<reference evidence="1" key="1">
    <citation type="submission" date="2021-01" db="EMBL/GenBank/DDBJ databases">
        <title>Chromosome-level genome assembly of a human fungal pathogen reveals clustering of transcriptionally co-regulated genes.</title>
        <authorList>
            <person name="Voorhies M."/>
            <person name="Cohen S."/>
            <person name="Shea T.P."/>
            <person name="Petrus S."/>
            <person name="Munoz J.F."/>
            <person name="Poplawski S."/>
            <person name="Goldman W.E."/>
            <person name="Michael T."/>
            <person name="Cuomo C.A."/>
            <person name="Sil A."/>
            <person name="Beyhan S."/>
        </authorList>
    </citation>
    <scope>NUCLEOTIDE SEQUENCE</scope>
    <source>
        <strain evidence="1">H88</strain>
    </source>
</reference>
<accession>A0A8A1LAH2</accession>
<gene>
    <name evidence="1" type="ORF">I7I53_11388</name>
</gene>
<proteinExistence type="predicted"/>
<sequence>MGLGTLPLSRAQFLRRFYGRSRRRLFQRDTWRLCVCGTNATPGVVKVEFGWSGGSWIGSGRLKWGFNGSGYVMDTTGGLSRMGW</sequence>
<dbReference type="Proteomes" id="UP000663419">
    <property type="component" value="Chromosome 1"/>
</dbReference>
<dbReference type="AlphaFoldDB" id="A0A8A1LAH2"/>
<dbReference type="VEuPathDB" id="FungiDB:I7I53_11388"/>
<organism evidence="1 2">
    <name type="scientific">Ajellomyces capsulatus (strain H88)</name>
    <name type="common">Darling's disease fungus</name>
    <name type="synonym">Histoplasma capsulatum</name>
    <dbReference type="NCBI Taxonomy" id="544711"/>
    <lineage>
        <taxon>Eukaryota</taxon>
        <taxon>Fungi</taxon>
        <taxon>Dikarya</taxon>
        <taxon>Ascomycota</taxon>
        <taxon>Pezizomycotina</taxon>
        <taxon>Eurotiomycetes</taxon>
        <taxon>Eurotiomycetidae</taxon>
        <taxon>Onygenales</taxon>
        <taxon>Ajellomycetaceae</taxon>
        <taxon>Histoplasma</taxon>
    </lineage>
</organism>
<evidence type="ECO:0000313" key="2">
    <source>
        <dbReference type="Proteomes" id="UP000663419"/>
    </source>
</evidence>
<protein>
    <submittedName>
        <fullName evidence="1">Uncharacterized protein</fullName>
    </submittedName>
</protein>
<evidence type="ECO:0000313" key="1">
    <source>
        <dbReference type="EMBL" id="QSS50630.1"/>
    </source>
</evidence>
<name>A0A8A1LAH2_AJEC8</name>